<comment type="caution">
    <text evidence="2">The sequence shown here is derived from an EMBL/GenBank/DDBJ whole genome shotgun (WGS) entry which is preliminary data.</text>
</comment>
<evidence type="ECO:0000259" key="1">
    <source>
        <dbReference type="Pfam" id="PF02882"/>
    </source>
</evidence>
<sequence>MKQLLVKYEKEIKDKNRDSYIKAIEKEIPTAKIESIEGEEAITECDALLVLEPLSQQNRAAYNYSLRQRPYLDIEGVQSEQLTITAEAILRTIYQHAGYDLDDKTILIINQSEHLGAPLAKALIDNGANAISANSKYKSLENLLALTDIDILVSATGDSSFSIEKYLTRNIFLIIDLSCDTEDARRITRIPTVKVLKERLENW</sequence>
<keyword evidence="3" id="KW-1185">Reference proteome</keyword>
<dbReference type="RefSeq" id="WP_216549384.1">
    <property type="nucleotide sequence ID" value="NZ_JAHLQO010000004.1"/>
</dbReference>
<evidence type="ECO:0000313" key="2">
    <source>
        <dbReference type="EMBL" id="MBU5669548.1"/>
    </source>
</evidence>
<accession>A0ABS6FHA0</accession>
<evidence type="ECO:0000313" key="3">
    <source>
        <dbReference type="Proteomes" id="UP000783742"/>
    </source>
</evidence>
<dbReference type="EMBL" id="JAHLQO010000004">
    <property type="protein sequence ID" value="MBU5669548.1"/>
    <property type="molecule type" value="Genomic_DNA"/>
</dbReference>
<protein>
    <recommendedName>
        <fullName evidence="1">Tetrahydrofolate dehydrogenase/cyclohydrolase NAD(P)-binding domain-containing protein</fullName>
    </recommendedName>
</protein>
<feature type="domain" description="Tetrahydrofolate dehydrogenase/cyclohydrolase NAD(P)-binding" evidence="1">
    <location>
        <begin position="85"/>
        <end position="180"/>
    </location>
</feature>
<gene>
    <name evidence="2" type="ORF">KQI68_06805</name>
</gene>
<reference evidence="2 3" key="1">
    <citation type="submission" date="2021-06" db="EMBL/GenBank/DDBJ databases">
        <authorList>
            <person name="Sun Q."/>
            <person name="Li D."/>
        </authorList>
    </citation>
    <scope>NUCLEOTIDE SEQUENCE [LARGE SCALE GENOMIC DNA]</scope>
    <source>
        <strain evidence="2 3">MSJ-1</strain>
    </source>
</reference>
<proteinExistence type="predicted"/>
<organism evidence="2 3">
    <name type="scientific">Peptoniphilus ovalis</name>
    <dbReference type="NCBI Taxonomy" id="2841503"/>
    <lineage>
        <taxon>Bacteria</taxon>
        <taxon>Bacillati</taxon>
        <taxon>Bacillota</taxon>
        <taxon>Tissierellia</taxon>
        <taxon>Tissierellales</taxon>
        <taxon>Peptoniphilaceae</taxon>
        <taxon>Peptoniphilus</taxon>
    </lineage>
</organism>
<name>A0ABS6FHA0_9FIRM</name>
<dbReference type="InterPro" id="IPR020631">
    <property type="entry name" value="THF_DH/CycHdrlase_NAD-bd_dom"/>
</dbReference>
<dbReference type="Proteomes" id="UP000783742">
    <property type="component" value="Unassembled WGS sequence"/>
</dbReference>
<dbReference type="Pfam" id="PF02882">
    <property type="entry name" value="THF_DHG_CYH_C"/>
    <property type="match status" value="1"/>
</dbReference>